<proteinExistence type="predicted"/>
<comment type="caution">
    <text evidence="1">The sequence shown here is derived from an EMBL/GenBank/DDBJ whole genome shotgun (WGS) entry which is preliminary data.</text>
</comment>
<reference evidence="1" key="1">
    <citation type="submission" date="2024-03" db="EMBL/GenBank/DDBJ databases">
        <title>Whole genome sequecning of epiphytes from Marcgravia umbellata leaves.</title>
        <authorList>
            <person name="Kumar G."/>
            <person name="Savka M.A."/>
        </authorList>
    </citation>
    <scope>NUCLEOTIDE SEQUENCE</scope>
    <source>
        <strain evidence="1">RIT_BL5</strain>
    </source>
</reference>
<keyword evidence="2" id="KW-1185">Reference proteome</keyword>
<evidence type="ECO:0000313" key="2">
    <source>
        <dbReference type="Proteomes" id="UP001380953"/>
    </source>
</evidence>
<gene>
    <name evidence="1" type="ORF">WKI47_02280</name>
</gene>
<organism evidence="1 2">
    <name type="scientific">Saccharibacillus sacchari</name>
    <dbReference type="NCBI Taxonomy" id="456493"/>
    <lineage>
        <taxon>Bacteria</taxon>
        <taxon>Bacillati</taxon>
        <taxon>Bacillota</taxon>
        <taxon>Bacilli</taxon>
        <taxon>Bacillales</taxon>
        <taxon>Paenibacillaceae</taxon>
        <taxon>Saccharibacillus</taxon>
    </lineage>
</organism>
<evidence type="ECO:0000313" key="1">
    <source>
        <dbReference type="EMBL" id="MEJ8302738.1"/>
    </source>
</evidence>
<sequence length="144" mass="16935">MTNHEKGKDNHPIEEGIQDYIVSHTRNERVAKIEYRPSRQLDDYFYGKVLENRLPSRLSWLIQEYDELVQHVVMTLLDEVEEEIHTYDLRLERSNQRIYNIMLLGDDLSFFTQPASLGEYPDHLPEDFPTDAPSNPPSGEESKE</sequence>
<dbReference type="Proteomes" id="UP001380953">
    <property type="component" value="Unassembled WGS sequence"/>
</dbReference>
<protein>
    <submittedName>
        <fullName evidence="1">Uncharacterized protein</fullName>
    </submittedName>
</protein>
<dbReference type="EMBL" id="JBBKAR010000004">
    <property type="protein sequence ID" value="MEJ8302738.1"/>
    <property type="molecule type" value="Genomic_DNA"/>
</dbReference>
<name>A0ACC6P748_9BACL</name>
<accession>A0ACC6P748</accession>